<dbReference type="GO" id="GO:0008330">
    <property type="term" value="F:protein tyrosine/threonine phosphatase activity"/>
    <property type="evidence" value="ECO:0007669"/>
    <property type="project" value="TreeGrafter"/>
</dbReference>
<organism evidence="7 8">
    <name type="scientific">Ladona fulva</name>
    <name type="common">Scarce chaser dragonfly</name>
    <name type="synonym">Libellula fulva</name>
    <dbReference type="NCBI Taxonomy" id="123851"/>
    <lineage>
        <taxon>Eukaryota</taxon>
        <taxon>Metazoa</taxon>
        <taxon>Ecdysozoa</taxon>
        <taxon>Arthropoda</taxon>
        <taxon>Hexapoda</taxon>
        <taxon>Insecta</taxon>
        <taxon>Pterygota</taxon>
        <taxon>Palaeoptera</taxon>
        <taxon>Odonata</taxon>
        <taxon>Epiprocta</taxon>
        <taxon>Anisoptera</taxon>
        <taxon>Libelluloidea</taxon>
        <taxon>Libellulidae</taxon>
        <taxon>Ladona</taxon>
    </lineage>
</organism>
<dbReference type="PANTHER" id="PTHR10159">
    <property type="entry name" value="DUAL SPECIFICITY PROTEIN PHOSPHATASE"/>
    <property type="match status" value="1"/>
</dbReference>
<reference evidence="7" key="2">
    <citation type="submission" date="2017-10" db="EMBL/GenBank/DDBJ databases">
        <title>Ladona fulva Genome sequencing and assembly.</title>
        <authorList>
            <person name="Murali S."/>
            <person name="Richards S."/>
            <person name="Bandaranaike D."/>
            <person name="Bellair M."/>
            <person name="Blankenburg K."/>
            <person name="Chao H."/>
            <person name="Dinh H."/>
            <person name="Doddapaneni H."/>
            <person name="Dugan-Rocha S."/>
            <person name="Elkadiri S."/>
            <person name="Gnanaolivu R."/>
            <person name="Hernandez B."/>
            <person name="Skinner E."/>
            <person name="Javaid M."/>
            <person name="Lee S."/>
            <person name="Li M."/>
            <person name="Ming W."/>
            <person name="Munidasa M."/>
            <person name="Muniz J."/>
            <person name="Nguyen L."/>
            <person name="Hughes D."/>
            <person name="Osuji N."/>
            <person name="Pu L.-L."/>
            <person name="Puazo M."/>
            <person name="Qu C."/>
            <person name="Quiroz J."/>
            <person name="Raj R."/>
            <person name="Weissenberger G."/>
            <person name="Xin Y."/>
            <person name="Zou X."/>
            <person name="Han Y."/>
            <person name="Worley K."/>
            <person name="Muzny D."/>
            <person name="Gibbs R."/>
        </authorList>
    </citation>
    <scope>NUCLEOTIDE SEQUENCE</scope>
    <source>
        <strain evidence="7">Sampled in the wild</strain>
    </source>
</reference>
<feature type="compositionally biased region" description="Basic and acidic residues" evidence="5">
    <location>
        <begin position="9"/>
        <end position="19"/>
    </location>
</feature>
<gene>
    <name evidence="7" type="ORF">J437_LFUL002524</name>
</gene>
<name>A0A8K0KU41_LADFU</name>
<dbReference type="InterPro" id="IPR029021">
    <property type="entry name" value="Prot-tyrosine_phosphatase-like"/>
</dbReference>
<keyword evidence="4" id="KW-0904">Protein phosphatase</keyword>
<dbReference type="GO" id="GO:0043409">
    <property type="term" value="P:negative regulation of MAPK cascade"/>
    <property type="evidence" value="ECO:0007669"/>
    <property type="project" value="TreeGrafter"/>
</dbReference>
<dbReference type="GO" id="GO:0005829">
    <property type="term" value="C:cytosol"/>
    <property type="evidence" value="ECO:0007669"/>
    <property type="project" value="TreeGrafter"/>
</dbReference>
<evidence type="ECO:0000256" key="1">
    <source>
        <dbReference type="ARBA" id="ARBA00008601"/>
    </source>
</evidence>
<dbReference type="Gene3D" id="3.90.190.10">
    <property type="entry name" value="Protein tyrosine phosphatase superfamily"/>
    <property type="match status" value="1"/>
</dbReference>
<evidence type="ECO:0000313" key="7">
    <source>
        <dbReference type="EMBL" id="KAG8240383.1"/>
    </source>
</evidence>
<dbReference type="Proteomes" id="UP000792457">
    <property type="component" value="Unassembled WGS sequence"/>
</dbReference>
<evidence type="ECO:0000256" key="4">
    <source>
        <dbReference type="ARBA" id="ARBA00022912"/>
    </source>
</evidence>
<comment type="similarity">
    <text evidence="1">Belongs to the protein-tyrosine phosphatase family. Non-receptor class dual specificity subfamily.</text>
</comment>
<evidence type="ECO:0000256" key="2">
    <source>
        <dbReference type="ARBA" id="ARBA00013064"/>
    </source>
</evidence>
<dbReference type="GO" id="GO:0033550">
    <property type="term" value="F:MAP kinase tyrosine phosphatase activity"/>
    <property type="evidence" value="ECO:0007669"/>
    <property type="project" value="TreeGrafter"/>
</dbReference>
<protein>
    <recommendedName>
        <fullName evidence="2">protein-tyrosine-phosphatase</fullName>
        <ecNumber evidence="2">3.1.3.48</ecNumber>
    </recommendedName>
</protein>
<feature type="compositionally biased region" description="Low complexity" evidence="5">
    <location>
        <begin position="20"/>
        <end position="32"/>
    </location>
</feature>
<accession>A0A8K0KU41</accession>
<reference evidence="7" key="1">
    <citation type="submission" date="2013-04" db="EMBL/GenBank/DDBJ databases">
        <authorList>
            <person name="Qu J."/>
            <person name="Murali S.C."/>
            <person name="Bandaranaike D."/>
            <person name="Bellair M."/>
            <person name="Blankenburg K."/>
            <person name="Chao H."/>
            <person name="Dinh H."/>
            <person name="Doddapaneni H."/>
            <person name="Downs B."/>
            <person name="Dugan-Rocha S."/>
            <person name="Elkadiri S."/>
            <person name="Gnanaolivu R.D."/>
            <person name="Hernandez B."/>
            <person name="Javaid M."/>
            <person name="Jayaseelan J.C."/>
            <person name="Lee S."/>
            <person name="Li M."/>
            <person name="Ming W."/>
            <person name="Munidasa M."/>
            <person name="Muniz J."/>
            <person name="Nguyen L."/>
            <person name="Ongeri F."/>
            <person name="Osuji N."/>
            <person name="Pu L.-L."/>
            <person name="Puazo M."/>
            <person name="Qu C."/>
            <person name="Quiroz J."/>
            <person name="Raj R."/>
            <person name="Weissenberger G."/>
            <person name="Xin Y."/>
            <person name="Zou X."/>
            <person name="Han Y."/>
            <person name="Richards S."/>
            <person name="Worley K."/>
            <person name="Muzny D."/>
            <person name="Gibbs R."/>
        </authorList>
    </citation>
    <scope>NUCLEOTIDE SEQUENCE</scope>
    <source>
        <strain evidence="7">Sampled in the wild</strain>
    </source>
</reference>
<dbReference type="InterPro" id="IPR000340">
    <property type="entry name" value="Dual-sp_phosphatase_cat-dom"/>
</dbReference>
<dbReference type="AlphaFoldDB" id="A0A8K0KU41"/>
<dbReference type="InterPro" id="IPR008343">
    <property type="entry name" value="MKP"/>
</dbReference>
<dbReference type="EMBL" id="KZ312451">
    <property type="protein sequence ID" value="KAG8240383.1"/>
    <property type="molecule type" value="Genomic_DNA"/>
</dbReference>
<dbReference type="SUPFAM" id="SSF52799">
    <property type="entry name" value="(Phosphotyrosine protein) phosphatases II"/>
    <property type="match status" value="1"/>
</dbReference>
<dbReference type="Pfam" id="PF00782">
    <property type="entry name" value="DSPc"/>
    <property type="match status" value="1"/>
</dbReference>
<feature type="region of interest" description="Disordered" evidence="5">
    <location>
        <begin position="1"/>
        <end position="32"/>
    </location>
</feature>
<evidence type="ECO:0000259" key="6">
    <source>
        <dbReference type="Pfam" id="PF00782"/>
    </source>
</evidence>
<comment type="caution">
    <text evidence="7">The sequence shown here is derived from an EMBL/GenBank/DDBJ whole genome shotgun (WGS) entry which is preliminary data.</text>
</comment>
<evidence type="ECO:0000256" key="3">
    <source>
        <dbReference type="ARBA" id="ARBA00022801"/>
    </source>
</evidence>
<dbReference type="OrthoDB" id="165342at2759"/>
<proteinExistence type="inferred from homology"/>
<keyword evidence="8" id="KW-1185">Reference proteome</keyword>
<dbReference type="PRINTS" id="PR01764">
    <property type="entry name" value="MAPKPHPHTASE"/>
</dbReference>
<evidence type="ECO:0000256" key="5">
    <source>
        <dbReference type="SAM" id="MobiDB-lite"/>
    </source>
</evidence>
<sequence>MVTNSVVEDDTRRKQHECAEAGCCSSASSTDGSSDFPVEILPHLFLGNAANSEDGEALSRHHIQYILNVTPNLPNVFEGSGAIKYMQIPITDHWSQNLARFFPNAIQFIGK</sequence>
<dbReference type="PANTHER" id="PTHR10159:SF519">
    <property type="entry name" value="DUAL SPECIFICITY PROTEIN PHOSPHATASE MPK3"/>
    <property type="match status" value="1"/>
</dbReference>
<feature type="domain" description="Dual specificity phosphatase catalytic" evidence="6">
    <location>
        <begin position="44"/>
        <end position="110"/>
    </location>
</feature>
<evidence type="ECO:0000313" key="8">
    <source>
        <dbReference type="Proteomes" id="UP000792457"/>
    </source>
</evidence>
<dbReference type="EC" id="3.1.3.48" evidence="2"/>
<keyword evidence="3" id="KW-0378">Hydrolase</keyword>
<dbReference type="GO" id="GO:0017017">
    <property type="term" value="F:MAP kinase tyrosine/serine/threonine phosphatase activity"/>
    <property type="evidence" value="ECO:0007669"/>
    <property type="project" value="InterPro"/>
</dbReference>